<keyword evidence="2" id="KW-1185">Reference proteome</keyword>
<organism evidence="1 2">
    <name type="scientific">Micromonospora thermarum</name>
    <dbReference type="NCBI Taxonomy" id="2720024"/>
    <lineage>
        <taxon>Bacteria</taxon>
        <taxon>Bacillati</taxon>
        <taxon>Actinomycetota</taxon>
        <taxon>Actinomycetes</taxon>
        <taxon>Micromonosporales</taxon>
        <taxon>Micromonosporaceae</taxon>
        <taxon>Micromonospora</taxon>
    </lineage>
</organism>
<name>A0ABX0ZBT1_9ACTN</name>
<evidence type="ECO:0000313" key="2">
    <source>
        <dbReference type="Proteomes" id="UP000783871"/>
    </source>
</evidence>
<dbReference type="EMBL" id="JAATEO010000031">
    <property type="protein sequence ID" value="NJP34948.1"/>
    <property type="molecule type" value="Genomic_DNA"/>
</dbReference>
<comment type="caution">
    <text evidence="1">The sequence shown here is derived from an EMBL/GenBank/DDBJ whole genome shotgun (WGS) entry which is preliminary data.</text>
</comment>
<dbReference type="RefSeq" id="WP_168003294.1">
    <property type="nucleotide sequence ID" value="NZ_JAATEO010000031.1"/>
</dbReference>
<reference evidence="1 2" key="1">
    <citation type="submission" date="2020-03" db="EMBL/GenBank/DDBJ databases">
        <title>WGS of actinomycetes isolated from Thailand.</title>
        <authorList>
            <person name="Thawai C."/>
        </authorList>
    </citation>
    <scope>NUCLEOTIDE SEQUENCE [LARGE SCALE GENOMIC DNA]</scope>
    <source>
        <strain evidence="1 2">HSS6-12</strain>
    </source>
</reference>
<accession>A0ABX0ZBT1</accession>
<dbReference type="Proteomes" id="UP000783871">
    <property type="component" value="Unassembled WGS sequence"/>
</dbReference>
<gene>
    <name evidence="1" type="ORF">HCJ94_23950</name>
</gene>
<evidence type="ECO:0000313" key="1">
    <source>
        <dbReference type="EMBL" id="NJP34948.1"/>
    </source>
</evidence>
<protein>
    <recommendedName>
        <fullName evidence="3">Roadblock/LAMTOR2 domain-containing protein</fullName>
    </recommendedName>
</protein>
<evidence type="ECO:0008006" key="3">
    <source>
        <dbReference type="Google" id="ProtNLM"/>
    </source>
</evidence>
<sequence>MYHPLWQKGSGHRTAGWCRERHRIDECICGRTMVFDTEGCLRQIMAIRGALGANLVDFTSGLSVGAAGRTPSEDHHVTAAGVSNVAHSALSTAAFVSTGQVNHVDDIVVSAENGYHLIHFVGGRPHARMALYVWLDRALGNLAMAQRHLRSTAAELVAG</sequence>
<proteinExistence type="predicted"/>